<dbReference type="EMBL" id="BGPR01000882">
    <property type="protein sequence ID" value="GBM39000.1"/>
    <property type="molecule type" value="Genomic_DNA"/>
</dbReference>
<proteinExistence type="predicted"/>
<comment type="caution">
    <text evidence="1">The sequence shown here is derived from an EMBL/GenBank/DDBJ whole genome shotgun (WGS) entry which is preliminary data.</text>
</comment>
<evidence type="ECO:0000313" key="2">
    <source>
        <dbReference type="Proteomes" id="UP000499080"/>
    </source>
</evidence>
<name>A0A4Y2FBU0_ARAVE</name>
<protein>
    <submittedName>
        <fullName evidence="1">Uncharacterized protein</fullName>
    </submittedName>
</protein>
<organism evidence="1 2">
    <name type="scientific">Araneus ventricosus</name>
    <name type="common">Orbweaver spider</name>
    <name type="synonym">Epeira ventricosa</name>
    <dbReference type="NCBI Taxonomy" id="182803"/>
    <lineage>
        <taxon>Eukaryota</taxon>
        <taxon>Metazoa</taxon>
        <taxon>Ecdysozoa</taxon>
        <taxon>Arthropoda</taxon>
        <taxon>Chelicerata</taxon>
        <taxon>Arachnida</taxon>
        <taxon>Araneae</taxon>
        <taxon>Araneomorphae</taxon>
        <taxon>Entelegynae</taxon>
        <taxon>Araneoidea</taxon>
        <taxon>Araneidae</taxon>
        <taxon>Araneus</taxon>
    </lineage>
</organism>
<dbReference type="Proteomes" id="UP000499080">
    <property type="component" value="Unassembled WGS sequence"/>
</dbReference>
<gene>
    <name evidence="1" type="ORF">AVEN_70184_1</name>
</gene>
<sequence length="190" mass="22747">MRDEHRRIMPTTLKLMLLFYFAEREYFLNVFEERLQYISSGVVMQVLAMIFHIYHSETVKDDDYRNIFVHIWRLIPASTKNYILETDFSGHKLALLIRDHFPFLLRKDAFKKIAELTSLDSKPSNSLTPFGLLRDKWEFLNFLIEEVVTIPNLKMYRSGIMLDLKIRNSNKAAWNRVLRFVRKIGSRNRQ</sequence>
<reference evidence="1 2" key="1">
    <citation type="journal article" date="2019" name="Sci. Rep.">
        <title>Orb-weaving spider Araneus ventricosus genome elucidates the spidroin gene catalogue.</title>
        <authorList>
            <person name="Kono N."/>
            <person name="Nakamura H."/>
            <person name="Ohtoshi R."/>
            <person name="Moran D.A.P."/>
            <person name="Shinohara A."/>
            <person name="Yoshida Y."/>
            <person name="Fujiwara M."/>
            <person name="Mori M."/>
            <person name="Tomita M."/>
            <person name="Arakawa K."/>
        </authorList>
    </citation>
    <scope>NUCLEOTIDE SEQUENCE [LARGE SCALE GENOMIC DNA]</scope>
</reference>
<dbReference type="AlphaFoldDB" id="A0A4Y2FBU0"/>
<keyword evidence="2" id="KW-1185">Reference proteome</keyword>
<accession>A0A4Y2FBU0</accession>
<evidence type="ECO:0000313" key="1">
    <source>
        <dbReference type="EMBL" id="GBM39000.1"/>
    </source>
</evidence>